<evidence type="ECO:0000313" key="1">
    <source>
        <dbReference type="EMBL" id="BBB01107.1"/>
    </source>
</evidence>
<gene>
    <name evidence="1" type="ORF">RVR_8362</name>
</gene>
<dbReference type="KEGG" id="arev:RVR_8362"/>
<sequence>MTVRRPSKPWRVILTGPDVNAVSQHTSEAKAYTFLRAALGPDSPAEQARVEHWEDGRWIWFDTMTGEDIVR</sequence>
<organism evidence="1 2">
    <name type="scientific">Actinacidiphila reveromycinica</name>
    <dbReference type="NCBI Taxonomy" id="659352"/>
    <lineage>
        <taxon>Bacteria</taxon>
        <taxon>Bacillati</taxon>
        <taxon>Actinomycetota</taxon>
        <taxon>Actinomycetes</taxon>
        <taxon>Kitasatosporales</taxon>
        <taxon>Streptomycetaceae</taxon>
        <taxon>Actinacidiphila</taxon>
    </lineage>
</organism>
<reference evidence="1 2" key="3">
    <citation type="journal article" date="2011" name="Nat. Chem. Biol.">
        <title>Reveromycin A biosynthesis uses RevG and RevJ for stereospecific spiroacetal formation.</title>
        <authorList>
            <person name="Takahashi S."/>
            <person name="Toyoda A."/>
            <person name="Sekiyama Y."/>
            <person name="Takagi H."/>
            <person name="Nogawa T."/>
            <person name="Uramoto M."/>
            <person name="Suzuki R."/>
            <person name="Koshino H."/>
            <person name="Kumano T."/>
            <person name="Panthee S."/>
            <person name="Dairi T."/>
            <person name="Ishikawa J."/>
            <person name="Ikeda H."/>
            <person name="Sakaki Y."/>
            <person name="Osada H."/>
        </authorList>
    </citation>
    <scope>NUCLEOTIDE SEQUENCE [LARGE SCALE GENOMIC DNA]</scope>
    <source>
        <strain evidence="1 2">SN-593</strain>
    </source>
</reference>
<dbReference type="EMBL" id="AP018365">
    <property type="protein sequence ID" value="BBB01107.1"/>
    <property type="molecule type" value="Genomic_DNA"/>
</dbReference>
<accession>A0A7U3UYQ6</accession>
<reference evidence="1 2" key="4">
    <citation type="journal article" date="2020" name="Sci. Rep.">
        <title>beta-carboline chemical signals induce reveromycin production through a LuxR family regulator in Streptomyces sp. SN-593.</title>
        <authorList>
            <person name="Panthee S."/>
            <person name="Kito N."/>
            <person name="Hayashi T."/>
            <person name="Shimizu T."/>
            <person name="Ishikawa J."/>
            <person name="Hamamoto H."/>
            <person name="Osada H."/>
            <person name="Takahashi S."/>
        </authorList>
    </citation>
    <scope>NUCLEOTIDE SEQUENCE [LARGE SCALE GENOMIC DNA]</scope>
    <source>
        <strain evidence="1 2">SN-593</strain>
    </source>
</reference>
<dbReference type="RefSeq" id="WP_202237054.1">
    <property type="nucleotide sequence ID" value="NZ_AP018365.1"/>
</dbReference>
<keyword evidence="2" id="KW-1185">Reference proteome</keyword>
<evidence type="ECO:0000313" key="2">
    <source>
        <dbReference type="Proteomes" id="UP000595703"/>
    </source>
</evidence>
<protein>
    <submittedName>
        <fullName evidence="1">Uncharacterized protein</fullName>
    </submittedName>
</protein>
<reference evidence="1 2" key="2">
    <citation type="journal article" date="2011" name="J. Antibiot.">
        <title>Furaquinocins I and J: novel polyketide isoprenoid hybrid compounds from Streptomyces reveromyceticus SN-593.</title>
        <authorList>
            <person name="Panthee S."/>
            <person name="Takahashi S."/>
            <person name="Takagi H."/>
            <person name="Nogawa T."/>
            <person name="Oowada E."/>
            <person name="Uramoto M."/>
            <person name="Osada H."/>
        </authorList>
    </citation>
    <scope>NUCLEOTIDE SEQUENCE [LARGE SCALE GENOMIC DNA]</scope>
    <source>
        <strain evidence="1 2">SN-593</strain>
    </source>
</reference>
<reference evidence="1 2" key="1">
    <citation type="journal article" date="2010" name="J. Bacteriol.">
        <title>Biochemical characterization of a novel indole prenyltransferase from Streptomyces sp. SN-593.</title>
        <authorList>
            <person name="Takahashi S."/>
            <person name="Takagi H."/>
            <person name="Toyoda A."/>
            <person name="Uramoto M."/>
            <person name="Nogawa T."/>
            <person name="Ueki M."/>
            <person name="Sakaki Y."/>
            <person name="Osada H."/>
        </authorList>
    </citation>
    <scope>NUCLEOTIDE SEQUENCE [LARGE SCALE GENOMIC DNA]</scope>
    <source>
        <strain evidence="1 2">SN-593</strain>
    </source>
</reference>
<proteinExistence type="predicted"/>
<name>A0A7U3UYQ6_9ACTN</name>
<dbReference type="Proteomes" id="UP000595703">
    <property type="component" value="Chromosome"/>
</dbReference>
<dbReference type="AlphaFoldDB" id="A0A7U3UYQ6"/>